<keyword evidence="4" id="KW-0808">Transferase</keyword>
<dbReference type="GO" id="GO:0004719">
    <property type="term" value="F:protein-L-isoaspartate (D-aspartate) O-methyltransferase activity"/>
    <property type="evidence" value="ECO:0007669"/>
    <property type="project" value="InterPro"/>
</dbReference>
<evidence type="ECO:0000313" key="5">
    <source>
        <dbReference type="Proteomes" id="UP000214747"/>
    </source>
</evidence>
<accession>A0A225SQ73</accession>
<dbReference type="Proteomes" id="UP000214747">
    <property type="component" value="Unassembled WGS sequence"/>
</dbReference>
<dbReference type="SUPFAM" id="SSF53335">
    <property type="entry name" value="S-adenosyl-L-methionine-dependent methyltransferases"/>
    <property type="match status" value="1"/>
</dbReference>
<dbReference type="EMBL" id="NJGV01000020">
    <property type="protein sequence ID" value="OWY33174.1"/>
    <property type="molecule type" value="Genomic_DNA"/>
</dbReference>
<evidence type="ECO:0000256" key="2">
    <source>
        <dbReference type="ARBA" id="ARBA00013346"/>
    </source>
</evidence>
<comment type="caution">
    <text evidence="4">The sequence shown here is derived from an EMBL/GenBank/DDBJ whole genome shotgun (WGS) entry which is preliminary data.</text>
</comment>
<organism evidence="4 5">
    <name type="scientific">Herbaspirillum aquaticum</name>
    <dbReference type="NCBI Taxonomy" id="568783"/>
    <lineage>
        <taxon>Bacteria</taxon>
        <taxon>Pseudomonadati</taxon>
        <taxon>Pseudomonadota</taxon>
        <taxon>Betaproteobacteria</taxon>
        <taxon>Burkholderiales</taxon>
        <taxon>Oxalobacteraceae</taxon>
        <taxon>Herbaspirillum</taxon>
    </lineage>
</organism>
<dbReference type="RefSeq" id="WP_088756508.1">
    <property type="nucleotide sequence ID" value="NZ_JARJFG010000046.1"/>
</dbReference>
<gene>
    <name evidence="4" type="ORF">CEJ45_18555</name>
</gene>
<sequence>MNIEQARFNMIEQQIRPWNVLAQDVLDLLMVVKREEFVPAAYRSLAFFDTEIPLPGGENMLAPKIEARILQEANVKKHEYVLEIGAGSGYMAALLAHKARHVTTVEISPELKSLAEQNLSDYGVANVDVQLGNGAQGWTGADGKAGEYDVIVISGSLPLLPEAFGKQLKIGGRLLAIVGSAPVMELQLITRTSEHAFETVNIVETLAKPLHAAITPSHFTF</sequence>
<keyword evidence="5" id="KW-1185">Reference proteome</keyword>
<reference evidence="4 5" key="1">
    <citation type="journal article" date="2010" name="Int. J. Syst. Evol. Microbiol.">
        <title>Reclassification of Herbaspirillum putei as a later heterotypic synonym of Herbaspirillum huttiense, with the description of H. huttiense subsp. huttiense subsp. nov. and H. huttiense subsp. putei subsp. nov., comb. nov., and description of Herbaspirillum aquaticum sp. nov.</title>
        <authorList>
            <person name="Dobritsa A.P."/>
            <person name="Reddy M.C."/>
            <person name="Samadpour M."/>
        </authorList>
    </citation>
    <scope>NUCLEOTIDE SEQUENCE [LARGE SCALE GENOMIC DNA]</scope>
    <source>
        <strain evidence="4 5">IEH 4430</strain>
    </source>
</reference>
<dbReference type="GO" id="GO:0032259">
    <property type="term" value="P:methylation"/>
    <property type="evidence" value="ECO:0007669"/>
    <property type="project" value="UniProtKB-KW"/>
</dbReference>
<dbReference type="InterPro" id="IPR029063">
    <property type="entry name" value="SAM-dependent_MTases_sf"/>
</dbReference>
<dbReference type="PANTHER" id="PTHR11579">
    <property type="entry name" value="PROTEIN-L-ISOASPARTATE O-METHYLTRANSFERASE"/>
    <property type="match status" value="1"/>
</dbReference>
<dbReference type="GO" id="GO:0005737">
    <property type="term" value="C:cytoplasm"/>
    <property type="evidence" value="ECO:0007669"/>
    <property type="project" value="TreeGrafter"/>
</dbReference>
<proteinExistence type="inferred from homology"/>
<dbReference type="CDD" id="cd02440">
    <property type="entry name" value="AdoMet_MTases"/>
    <property type="match status" value="1"/>
</dbReference>
<evidence type="ECO:0000313" key="4">
    <source>
        <dbReference type="EMBL" id="OWY33174.1"/>
    </source>
</evidence>
<dbReference type="InterPro" id="IPR000682">
    <property type="entry name" value="PCMT"/>
</dbReference>
<comment type="similarity">
    <text evidence="1">Belongs to the methyltransferase superfamily. L-isoaspartyl/D-aspartyl protein methyltransferase family.</text>
</comment>
<dbReference type="Gene3D" id="3.40.50.150">
    <property type="entry name" value="Vaccinia Virus protein VP39"/>
    <property type="match status" value="1"/>
</dbReference>
<protein>
    <recommendedName>
        <fullName evidence="2">Protein-L-isoaspartate O-methyltransferase</fullName>
    </recommendedName>
    <alternativeName>
        <fullName evidence="3">Protein L-isoaspartyl methyltransferase</fullName>
    </alternativeName>
</protein>
<name>A0A225SQ73_9BURK</name>
<dbReference type="Pfam" id="PF01135">
    <property type="entry name" value="PCMT"/>
    <property type="match status" value="1"/>
</dbReference>
<evidence type="ECO:0000256" key="3">
    <source>
        <dbReference type="ARBA" id="ARBA00030757"/>
    </source>
</evidence>
<evidence type="ECO:0000256" key="1">
    <source>
        <dbReference type="ARBA" id="ARBA00005369"/>
    </source>
</evidence>
<dbReference type="PANTHER" id="PTHR11579:SF18">
    <property type="entry name" value="PROTEIN-L-ISOASPARTATE O-METHYLTRANSFERASE"/>
    <property type="match status" value="1"/>
</dbReference>
<keyword evidence="4" id="KW-0489">Methyltransferase</keyword>
<dbReference type="AlphaFoldDB" id="A0A225SQ73"/>